<proteinExistence type="predicted"/>
<name>A0ABW0RR66_9GAMM</name>
<keyword evidence="2 5" id="KW-0812">Transmembrane</keyword>
<protein>
    <submittedName>
        <fullName evidence="6">LrgB family protein</fullName>
    </submittedName>
</protein>
<feature type="transmembrane region" description="Helical" evidence="5">
    <location>
        <begin position="161"/>
        <end position="179"/>
    </location>
</feature>
<feature type="transmembrane region" description="Helical" evidence="5">
    <location>
        <begin position="215"/>
        <end position="238"/>
    </location>
</feature>
<keyword evidence="7" id="KW-1185">Reference proteome</keyword>
<evidence type="ECO:0000256" key="5">
    <source>
        <dbReference type="SAM" id="Phobius"/>
    </source>
</evidence>
<feature type="transmembrane region" description="Helical" evidence="5">
    <location>
        <begin position="75"/>
        <end position="93"/>
    </location>
</feature>
<dbReference type="PANTHER" id="PTHR30249:SF0">
    <property type="entry name" value="PLASTIDAL GLYCOLATE_GLYCERATE TRANSLOCATOR 1, CHLOROPLASTIC"/>
    <property type="match status" value="1"/>
</dbReference>
<comment type="subcellular location">
    <subcellularLocation>
        <location evidence="1">Membrane</location>
        <topology evidence="1">Multi-pass membrane protein</topology>
    </subcellularLocation>
</comment>
<evidence type="ECO:0000256" key="2">
    <source>
        <dbReference type="ARBA" id="ARBA00022692"/>
    </source>
</evidence>
<comment type="caution">
    <text evidence="6">The sequence shown here is derived from an EMBL/GenBank/DDBJ whole genome shotgun (WGS) entry which is preliminary data.</text>
</comment>
<accession>A0ABW0RR66</accession>
<evidence type="ECO:0000313" key="6">
    <source>
        <dbReference type="EMBL" id="MFC5546714.1"/>
    </source>
</evidence>
<feature type="transmembrane region" description="Helical" evidence="5">
    <location>
        <begin position="44"/>
        <end position="63"/>
    </location>
</feature>
<keyword evidence="4 5" id="KW-0472">Membrane</keyword>
<evidence type="ECO:0000313" key="7">
    <source>
        <dbReference type="Proteomes" id="UP001596055"/>
    </source>
</evidence>
<organism evidence="6 7">
    <name type="scientific">Marinobacter koreensis</name>
    <dbReference type="NCBI Taxonomy" id="335974"/>
    <lineage>
        <taxon>Bacteria</taxon>
        <taxon>Pseudomonadati</taxon>
        <taxon>Pseudomonadota</taxon>
        <taxon>Gammaproteobacteria</taxon>
        <taxon>Pseudomonadales</taxon>
        <taxon>Marinobacteraceae</taxon>
        <taxon>Marinobacter</taxon>
    </lineage>
</organism>
<dbReference type="Proteomes" id="UP001596055">
    <property type="component" value="Unassembled WGS sequence"/>
</dbReference>
<feature type="transmembrane region" description="Helical" evidence="5">
    <location>
        <begin position="105"/>
        <end position="128"/>
    </location>
</feature>
<dbReference type="EMBL" id="JBHSNL010000006">
    <property type="protein sequence ID" value="MFC5546714.1"/>
    <property type="molecule type" value="Genomic_DNA"/>
</dbReference>
<dbReference type="Pfam" id="PF04172">
    <property type="entry name" value="LrgB"/>
    <property type="match status" value="1"/>
</dbReference>
<evidence type="ECO:0000256" key="4">
    <source>
        <dbReference type="ARBA" id="ARBA00023136"/>
    </source>
</evidence>
<sequence length="240" mass="25096">MNDWYSRLLSLPETLSASPALAIGLTFGAFFAGNAVFRRIGRPLWLPPVVLSAVLLAAVVALLGMDYKAYQQGAHWLTVLLGPATVALGIPLYQQMHHIRALWRPILVTLPIAATLAAVYALVIAWSLGATPEVLASLAPKSVTAPIAIGITQQLGGSVPLMMGGLLITGVVATLFVDLAARWLAISDDRILGFALGLNGHAVGTARAFEISPTAGAFASLGMGLTGVFTALILPLVFHL</sequence>
<evidence type="ECO:0000256" key="3">
    <source>
        <dbReference type="ARBA" id="ARBA00022989"/>
    </source>
</evidence>
<evidence type="ECO:0000256" key="1">
    <source>
        <dbReference type="ARBA" id="ARBA00004141"/>
    </source>
</evidence>
<keyword evidence="3 5" id="KW-1133">Transmembrane helix</keyword>
<dbReference type="RefSeq" id="WP_008940498.1">
    <property type="nucleotide sequence ID" value="NZ_JAKZAJ010000004.1"/>
</dbReference>
<dbReference type="InterPro" id="IPR007300">
    <property type="entry name" value="CidB/LrgB"/>
</dbReference>
<reference evidence="7" key="1">
    <citation type="journal article" date="2019" name="Int. J. Syst. Evol. Microbiol.">
        <title>The Global Catalogue of Microorganisms (GCM) 10K type strain sequencing project: providing services to taxonomists for standard genome sequencing and annotation.</title>
        <authorList>
            <consortium name="The Broad Institute Genomics Platform"/>
            <consortium name="The Broad Institute Genome Sequencing Center for Infectious Disease"/>
            <person name="Wu L."/>
            <person name="Ma J."/>
        </authorList>
    </citation>
    <scope>NUCLEOTIDE SEQUENCE [LARGE SCALE GENOMIC DNA]</scope>
    <source>
        <strain evidence="7">CGMCC 4.1799</strain>
    </source>
</reference>
<feature type="transmembrane region" description="Helical" evidence="5">
    <location>
        <begin position="20"/>
        <end position="37"/>
    </location>
</feature>
<dbReference type="PANTHER" id="PTHR30249">
    <property type="entry name" value="PUTATIVE SEROTONIN TRANSPORTER"/>
    <property type="match status" value="1"/>
</dbReference>
<gene>
    <name evidence="6" type="ORF">ACFPQA_16735</name>
</gene>